<dbReference type="InterPro" id="IPR000253">
    <property type="entry name" value="FHA_dom"/>
</dbReference>
<sequence>MRFIRDIIESHQQVAAAKQAPPLESVDVNTSSSGAGPEFDVQDSSLELSQETGASAAQDLPCSIQEDHESGVDWDLTDKPQNTDYSDETGAQSAPEDRSVEELEVTSFDPLTHQNASEISDEMAHPDVWGSDKTTSRRRLHTITPQLEERLATQIAGTVVDTEDREHASLDVEPVPAGSENSHVQTETGNALHRPTPEPTRDAAPFLDEQDDMARSHREAAEEPALVDETHIDEHQPPAMVEELETHRERTDSVSFPQAGRERGRSSRAKTRLLGFNIGPIATDPMSRLSEVDMPQEEVRFPVGWLVIVDGPGRGHSFQLSAGVAKIGRGEDQDIRIDFGDSSISRENHAAIAYDMEQNAFFIGHGGKSNIVRRNNRPVLSTEELAAQDMIRVGETTLRFVPLCGGDFSWDASQHVREPRAGLG</sequence>
<feature type="compositionally biased region" description="Polar residues" evidence="1">
    <location>
        <begin position="79"/>
        <end position="92"/>
    </location>
</feature>
<evidence type="ECO:0000259" key="2">
    <source>
        <dbReference type="PROSITE" id="PS50006"/>
    </source>
</evidence>
<dbReference type="SUPFAM" id="SSF49879">
    <property type="entry name" value="SMAD/FHA domain"/>
    <property type="match status" value="1"/>
</dbReference>
<protein>
    <submittedName>
        <fullName evidence="3">FHA domain-containing protein</fullName>
    </submittedName>
</protein>
<proteinExistence type="predicted"/>
<comment type="caution">
    <text evidence="3">The sequence shown here is derived from an EMBL/GenBank/DDBJ whole genome shotgun (WGS) entry which is preliminary data.</text>
</comment>
<dbReference type="CDD" id="cd00060">
    <property type="entry name" value="FHA"/>
    <property type="match status" value="1"/>
</dbReference>
<dbReference type="Proteomes" id="UP001556098">
    <property type="component" value="Unassembled WGS sequence"/>
</dbReference>
<evidence type="ECO:0000313" key="4">
    <source>
        <dbReference type="Proteomes" id="UP001556098"/>
    </source>
</evidence>
<feature type="compositionally biased region" description="Polar residues" evidence="1">
    <location>
        <begin position="42"/>
        <end position="55"/>
    </location>
</feature>
<feature type="region of interest" description="Disordered" evidence="1">
    <location>
        <begin position="14"/>
        <end position="102"/>
    </location>
</feature>
<evidence type="ECO:0000313" key="3">
    <source>
        <dbReference type="EMBL" id="MEW9922066.1"/>
    </source>
</evidence>
<dbReference type="Pfam" id="PF00498">
    <property type="entry name" value="FHA"/>
    <property type="match status" value="1"/>
</dbReference>
<feature type="region of interest" description="Disordered" evidence="1">
    <location>
        <begin position="173"/>
        <end position="267"/>
    </location>
</feature>
<dbReference type="Gene3D" id="2.60.200.20">
    <property type="match status" value="1"/>
</dbReference>
<feature type="domain" description="FHA" evidence="2">
    <location>
        <begin position="325"/>
        <end position="379"/>
    </location>
</feature>
<feature type="compositionally biased region" description="Polar residues" evidence="1">
    <location>
        <begin position="179"/>
        <end position="189"/>
    </location>
</feature>
<feature type="compositionally biased region" description="Basic and acidic residues" evidence="1">
    <location>
        <begin position="212"/>
        <end position="221"/>
    </location>
</feature>
<reference evidence="3 4" key="1">
    <citation type="submission" date="2024-07" db="EMBL/GenBank/DDBJ databases">
        <title>Marimonas sp.nov., isolated from tidal-flat sediment.</title>
        <authorList>
            <person name="Jayan J.N."/>
            <person name="Lee S.S."/>
        </authorList>
    </citation>
    <scope>NUCLEOTIDE SEQUENCE [LARGE SCALE GENOMIC DNA]</scope>
    <source>
        <strain evidence="3 4">MJW-29</strain>
    </source>
</reference>
<dbReference type="PROSITE" id="PS50006">
    <property type="entry name" value="FHA_DOMAIN"/>
    <property type="match status" value="1"/>
</dbReference>
<gene>
    <name evidence="3" type="ORF">AB2B41_20870</name>
</gene>
<accession>A0ABV3RTS5</accession>
<organism evidence="3 4">
    <name type="scientific">Sulfitobacter sediminis</name>
    <dbReference type="NCBI Taxonomy" id="3234186"/>
    <lineage>
        <taxon>Bacteria</taxon>
        <taxon>Pseudomonadati</taxon>
        <taxon>Pseudomonadota</taxon>
        <taxon>Alphaproteobacteria</taxon>
        <taxon>Rhodobacterales</taxon>
        <taxon>Roseobacteraceae</taxon>
        <taxon>Sulfitobacter</taxon>
    </lineage>
</organism>
<evidence type="ECO:0000256" key="1">
    <source>
        <dbReference type="SAM" id="MobiDB-lite"/>
    </source>
</evidence>
<dbReference type="EMBL" id="JBFNXX010000029">
    <property type="protein sequence ID" value="MEW9922066.1"/>
    <property type="molecule type" value="Genomic_DNA"/>
</dbReference>
<keyword evidence="4" id="KW-1185">Reference proteome</keyword>
<dbReference type="InterPro" id="IPR008984">
    <property type="entry name" value="SMAD_FHA_dom_sf"/>
</dbReference>
<dbReference type="RefSeq" id="WP_367879763.1">
    <property type="nucleotide sequence ID" value="NZ_JBFNXX010000029.1"/>
</dbReference>
<feature type="region of interest" description="Disordered" evidence="1">
    <location>
        <begin position="116"/>
        <end position="136"/>
    </location>
</feature>
<name>A0ABV3RTS5_9RHOB</name>